<reference evidence="2" key="1">
    <citation type="submission" date="2022-12" db="EMBL/GenBank/DDBJ databases">
        <title>Chromosome-level genome assembly of the bean flower thrips Megalurothrips usitatus.</title>
        <authorList>
            <person name="Ma L."/>
            <person name="Liu Q."/>
            <person name="Li H."/>
            <person name="Cai W."/>
        </authorList>
    </citation>
    <scope>NUCLEOTIDE SEQUENCE</scope>
    <source>
        <strain evidence="2">Cailab_2022a</strain>
    </source>
</reference>
<proteinExistence type="predicted"/>
<evidence type="ECO:0000313" key="3">
    <source>
        <dbReference type="Proteomes" id="UP001075354"/>
    </source>
</evidence>
<protein>
    <submittedName>
        <fullName evidence="2">Uncharacterized protein</fullName>
    </submittedName>
</protein>
<evidence type="ECO:0000313" key="2">
    <source>
        <dbReference type="EMBL" id="KAJ1526839.1"/>
    </source>
</evidence>
<feature type="compositionally biased region" description="Low complexity" evidence="1">
    <location>
        <begin position="42"/>
        <end position="51"/>
    </location>
</feature>
<accession>A0AAV7XQ60</accession>
<dbReference type="AlphaFoldDB" id="A0AAV7XQ60"/>
<feature type="compositionally biased region" description="Basic and acidic residues" evidence="1">
    <location>
        <begin position="32"/>
        <end position="41"/>
    </location>
</feature>
<evidence type="ECO:0000256" key="1">
    <source>
        <dbReference type="SAM" id="MobiDB-lite"/>
    </source>
</evidence>
<dbReference type="EMBL" id="JAPTSV010000006">
    <property type="protein sequence ID" value="KAJ1526839.1"/>
    <property type="molecule type" value="Genomic_DNA"/>
</dbReference>
<gene>
    <name evidence="2" type="ORF">ONE63_008403</name>
</gene>
<sequence length="219" mass="22876">MREVLGLSSGGDGDALLEAPFGSSNNNNGDKCVIDDNKSDDSNNNNGSESDGSGGEDEAVSGTQVAAGGLGQEGCAAGTPAAAVAAQPPPSPPPPDAPAVVKVLSSQPGYLELSEERAKELLSDRAIEELYDVEDQPFARSVKGLPGSGGRPRRAHAHDVLPIPWRRRVRLGRRPPGRLRVAVLMVSVHTLRPVCCNAPRHPIEARAAVVCPEKVLNVC</sequence>
<feature type="region of interest" description="Disordered" evidence="1">
    <location>
        <begin position="1"/>
        <end position="100"/>
    </location>
</feature>
<organism evidence="2 3">
    <name type="scientific">Megalurothrips usitatus</name>
    <name type="common">bean blossom thrips</name>
    <dbReference type="NCBI Taxonomy" id="439358"/>
    <lineage>
        <taxon>Eukaryota</taxon>
        <taxon>Metazoa</taxon>
        <taxon>Ecdysozoa</taxon>
        <taxon>Arthropoda</taxon>
        <taxon>Hexapoda</taxon>
        <taxon>Insecta</taxon>
        <taxon>Pterygota</taxon>
        <taxon>Neoptera</taxon>
        <taxon>Paraneoptera</taxon>
        <taxon>Thysanoptera</taxon>
        <taxon>Terebrantia</taxon>
        <taxon>Thripoidea</taxon>
        <taxon>Thripidae</taxon>
        <taxon>Megalurothrips</taxon>
    </lineage>
</organism>
<keyword evidence="3" id="KW-1185">Reference proteome</keyword>
<dbReference type="Proteomes" id="UP001075354">
    <property type="component" value="Chromosome 6"/>
</dbReference>
<comment type="caution">
    <text evidence="2">The sequence shown here is derived from an EMBL/GenBank/DDBJ whole genome shotgun (WGS) entry which is preliminary data.</text>
</comment>
<feature type="compositionally biased region" description="Pro residues" evidence="1">
    <location>
        <begin position="87"/>
        <end position="97"/>
    </location>
</feature>
<feature type="compositionally biased region" description="Low complexity" evidence="1">
    <location>
        <begin position="76"/>
        <end position="86"/>
    </location>
</feature>
<name>A0AAV7XQ60_9NEOP</name>